<dbReference type="InterPro" id="IPR025641">
    <property type="entry name" value="DUF4340"/>
</dbReference>
<reference evidence="2" key="1">
    <citation type="submission" date="2018-06" db="EMBL/GenBank/DDBJ databases">
        <authorList>
            <person name="Zhirakovskaya E."/>
        </authorList>
    </citation>
    <scope>NUCLEOTIDE SEQUENCE</scope>
</reference>
<name>A0A3B1BRJ2_9ZZZZ</name>
<organism evidence="2">
    <name type="scientific">hydrothermal vent metagenome</name>
    <dbReference type="NCBI Taxonomy" id="652676"/>
    <lineage>
        <taxon>unclassified sequences</taxon>
        <taxon>metagenomes</taxon>
        <taxon>ecological metagenomes</taxon>
    </lineage>
</organism>
<gene>
    <name evidence="2" type="ORF">MNBD_NITROSPINAE04-1085</name>
</gene>
<protein>
    <recommendedName>
        <fullName evidence="1">DUF4340 domain-containing protein</fullName>
    </recommendedName>
</protein>
<dbReference type="EMBL" id="UOGA01000127">
    <property type="protein sequence ID" value="VAX18552.1"/>
    <property type="molecule type" value="Genomic_DNA"/>
</dbReference>
<dbReference type="Pfam" id="PF14238">
    <property type="entry name" value="DUF4340"/>
    <property type="match status" value="3"/>
</dbReference>
<evidence type="ECO:0000259" key="1">
    <source>
        <dbReference type="Pfam" id="PF14238"/>
    </source>
</evidence>
<accession>A0A3B1BRJ2</accession>
<proteinExistence type="predicted"/>
<feature type="domain" description="DUF4340" evidence="1">
    <location>
        <begin position="208"/>
        <end position="342"/>
    </location>
</feature>
<feature type="domain" description="DUF4340" evidence="1">
    <location>
        <begin position="70"/>
        <end position="202"/>
    </location>
</feature>
<sequence>MKPGRIYIAFALLLVLYGAYSYYEMVIVKQREAARQTESLLLSIEPDKIIKIVVNGKQSSFVLQKKEGKWSVTDPVEAEADIVKVNDIINMAKELTGKRKIADGDAIKLSEYGLDKPATALFYEEGEGEPQKIIVGDKNPAGAERYVMVGSGQSVYLVSNWKTSPIIPILFEVREKRLFKGETEAVTGFEFRAGNFKVSAQKDKNNSWRLTSPVKAGADDTAINDLLEKFVSARVSGFVEEKAGNPGKYGLNKPAMEFAVDFEDGAKQKLLVGAVTDDQNRYAMMSGGEKIVRIAGDTFAGLPDSVNALRNLTVIKMEPEDVKEVSVALDGDTVKLVSAAPGGGEKKWIITEPVKTDADRVAVDGLLSDLVNLKAKRFAYEGDLLDPARFGLNNPALKISLLAGANTTTLKFGITNKEGRRFYVQVDDKPKVVEVGAEAYANAAKTLFDLRDKRLFKVASQDVGKVVIKRLSQVFEAVRSGDDYRLVSPENIRLKPDQWNRLVWTIKGLKYDRLYKTPAKPDNKTGSEKPALEIMLYGTSGSLLESLVVGSRDEEKGGFYARDGVEKDFKYNIGEKFVTEDIIGALENLLGQ</sequence>
<dbReference type="AlphaFoldDB" id="A0A3B1BRJ2"/>
<evidence type="ECO:0000313" key="2">
    <source>
        <dbReference type="EMBL" id="VAX18552.1"/>
    </source>
</evidence>
<feature type="domain" description="DUF4340" evidence="1">
    <location>
        <begin position="348"/>
        <end position="521"/>
    </location>
</feature>